<dbReference type="RefSeq" id="WP_039294854.1">
    <property type="nucleotide sequence ID" value="NZ_CP009458.1"/>
</dbReference>
<reference evidence="2 3" key="1">
    <citation type="submission" date="2014-09" db="EMBL/GenBank/DDBJ databases">
        <authorList>
            <person name="Chan K.-G."/>
        </authorList>
    </citation>
    <scope>NUCLEOTIDE SEQUENCE [LARGE SCALE GENOMIC DNA]</scope>
    <source>
        <strain evidence="2 3">M006</strain>
    </source>
</reference>
<dbReference type="SUPFAM" id="SSF54593">
    <property type="entry name" value="Glyoxalase/Bleomycin resistance protein/Dihydroxybiphenyl dioxygenase"/>
    <property type="match status" value="1"/>
</dbReference>
<gene>
    <name evidence="2" type="ORF">LH23_20005</name>
</gene>
<dbReference type="PROSITE" id="PS51819">
    <property type="entry name" value="VOC"/>
    <property type="match status" value="1"/>
</dbReference>
<proteinExistence type="predicted"/>
<dbReference type="Proteomes" id="UP000029516">
    <property type="component" value="Chromosome"/>
</dbReference>
<feature type="domain" description="VOC" evidence="1">
    <location>
        <begin position="2"/>
        <end position="120"/>
    </location>
</feature>
<sequence length="131" mass="14692">MKFVSVRLIVQNMQQMVPFYEQVTGARADWLAPVFAEIITPVGVIAIGSAETVPLFKAGSAEPASNRSVILEFRVEDVDAEFARLNGHVEMVHEPKEMPWGNRNMQFRDPEGTLISLYTPVTEAAKKRFAR</sequence>
<dbReference type="EMBL" id="CP009458">
    <property type="protein sequence ID" value="AIR62859.1"/>
    <property type="molecule type" value="Genomic_DNA"/>
</dbReference>
<evidence type="ECO:0000259" key="1">
    <source>
        <dbReference type="PROSITE" id="PS51819"/>
    </source>
</evidence>
<name>A0AAN0VV65_9ENTR</name>
<evidence type="ECO:0000313" key="3">
    <source>
        <dbReference type="Proteomes" id="UP000029516"/>
    </source>
</evidence>
<dbReference type="Pfam" id="PF00903">
    <property type="entry name" value="Glyoxalase"/>
    <property type="match status" value="1"/>
</dbReference>
<dbReference type="Gene3D" id="3.10.180.10">
    <property type="entry name" value="2,3-Dihydroxybiphenyl 1,2-Dioxygenase, domain 1"/>
    <property type="match status" value="1"/>
</dbReference>
<dbReference type="AlphaFoldDB" id="A0AAN0VV65"/>
<organism evidence="2 3">
    <name type="scientific">Cedecea neteri</name>
    <dbReference type="NCBI Taxonomy" id="158822"/>
    <lineage>
        <taxon>Bacteria</taxon>
        <taxon>Pseudomonadati</taxon>
        <taxon>Pseudomonadota</taxon>
        <taxon>Gammaproteobacteria</taxon>
        <taxon>Enterobacterales</taxon>
        <taxon>Enterobacteriaceae</taxon>
        <taxon>Cedecea</taxon>
    </lineage>
</organism>
<accession>A0AAN0VV65</accession>
<dbReference type="InterPro" id="IPR029068">
    <property type="entry name" value="Glyas_Bleomycin-R_OHBP_Dase"/>
</dbReference>
<evidence type="ECO:0000313" key="2">
    <source>
        <dbReference type="EMBL" id="AIR62859.1"/>
    </source>
</evidence>
<dbReference type="InterPro" id="IPR004360">
    <property type="entry name" value="Glyas_Fos-R_dOase_dom"/>
</dbReference>
<dbReference type="KEGG" id="cem:LH23_20005"/>
<dbReference type="InterPro" id="IPR037523">
    <property type="entry name" value="VOC_core"/>
</dbReference>
<protein>
    <submittedName>
        <fullName evidence="2">Glyoxalase</fullName>
    </submittedName>
</protein>